<dbReference type="Proteomes" id="UP000054359">
    <property type="component" value="Unassembled WGS sequence"/>
</dbReference>
<sequence>MLLKFNIKCFTTCIKVSAVSSLGYKFTRSLHSLQTIPYISRFKQHITKAATIFSLFSIKMSQSLFIFEMLLEVEKSF</sequence>
<reference evidence="1 2" key="1">
    <citation type="submission" date="2013-11" db="EMBL/GenBank/DDBJ databases">
        <title>Genome sequencing of Stegodyphus mimosarum.</title>
        <authorList>
            <person name="Bechsgaard J."/>
        </authorList>
    </citation>
    <scope>NUCLEOTIDE SEQUENCE [LARGE SCALE GENOMIC DNA]</scope>
</reference>
<organism evidence="1 2">
    <name type="scientific">Stegodyphus mimosarum</name>
    <name type="common">African social velvet spider</name>
    <dbReference type="NCBI Taxonomy" id="407821"/>
    <lineage>
        <taxon>Eukaryota</taxon>
        <taxon>Metazoa</taxon>
        <taxon>Ecdysozoa</taxon>
        <taxon>Arthropoda</taxon>
        <taxon>Chelicerata</taxon>
        <taxon>Arachnida</taxon>
        <taxon>Araneae</taxon>
        <taxon>Araneomorphae</taxon>
        <taxon>Entelegynae</taxon>
        <taxon>Eresoidea</taxon>
        <taxon>Eresidae</taxon>
        <taxon>Stegodyphus</taxon>
    </lineage>
</organism>
<accession>A0A087TKJ0</accession>
<protein>
    <submittedName>
        <fullName evidence="1">Uncharacterized protein</fullName>
    </submittedName>
</protein>
<dbReference type="EMBL" id="KK115651">
    <property type="protein sequence ID" value="KFM65629.1"/>
    <property type="molecule type" value="Genomic_DNA"/>
</dbReference>
<dbReference type="AlphaFoldDB" id="A0A087TKJ0"/>
<gene>
    <name evidence="1" type="ORF">X975_01977</name>
</gene>
<keyword evidence="2" id="KW-1185">Reference proteome</keyword>
<evidence type="ECO:0000313" key="1">
    <source>
        <dbReference type="EMBL" id="KFM65629.1"/>
    </source>
</evidence>
<feature type="non-terminal residue" evidence="1">
    <location>
        <position position="77"/>
    </location>
</feature>
<evidence type="ECO:0000313" key="2">
    <source>
        <dbReference type="Proteomes" id="UP000054359"/>
    </source>
</evidence>
<name>A0A087TKJ0_STEMI</name>
<proteinExistence type="predicted"/>